<proteinExistence type="predicted"/>
<dbReference type="Gramene" id="OMERI09G10310.2">
    <property type="protein sequence ID" value="OMERI09G10310.2"/>
    <property type="gene ID" value="OMERI09G10310"/>
</dbReference>
<reference evidence="2" key="2">
    <citation type="submission" date="2018-05" db="EMBL/GenBank/DDBJ databases">
        <title>OmerRS3 (Oryza meridionalis Reference Sequence Version 3).</title>
        <authorList>
            <person name="Zhang J."/>
            <person name="Kudrna D."/>
            <person name="Lee S."/>
            <person name="Talag J."/>
            <person name="Welchert J."/>
            <person name="Wing R.A."/>
        </authorList>
    </citation>
    <scope>NUCLEOTIDE SEQUENCE [LARGE SCALE GENOMIC DNA]</scope>
    <source>
        <strain evidence="2">cv. OR44</strain>
    </source>
</reference>
<dbReference type="Proteomes" id="UP000008021">
    <property type="component" value="Chromosome 9"/>
</dbReference>
<feature type="compositionally biased region" description="Basic and acidic residues" evidence="1">
    <location>
        <begin position="11"/>
        <end position="21"/>
    </location>
</feature>
<feature type="compositionally biased region" description="Polar residues" evidence="1">
    <location>
        <begin position="1"/>
        <end position="10"/>
    </location>
</feature>
<feature type="region of interest" description="Disordered" evidence="1">
    <location>
        <begin position="1"/>
        <end position="80"/>
    </location>
</feature>
<keyword evidence="3" id="KW-1185">Reference proteome</keyword>
<name>A0A0E0ET09_9ORYZ</name>
<dbReference type="AlphaFoldDB" id="A0A0E0ET09"/>
<reference evidence="2" key="1">
    <citation type="submission" date="2015-04" db="UniProtKB">
        <authorList>
            <consortium name="EnsemblPlants"/>
        </authorList>
    </citation>
    <scope>IDENTIFICATION</scope>
</reference>
<organism evidence="2">
    <name type="scientific">Oryza meridionalis</name>
    <dbReference type="NCBI Taxonomy" id="40149"/>
    <lineage>
        <taxon>Eukaryota</taxon>
        <taxon>Viridiplantae</taxon>
        <taxon>Streptophyta</taxon>
        <taxon>Embryophyta</taxon>
        <taxon>Tracheophyta</taxon>
        <taxon>Spermatophyta</taxon>
        <taxon>Magnoliopsida</taxon>
        <taxon>Liliopsida</taxon>
        <taxon>Poales</taxon>
        <taxon>Poaceae</taxon>
        <taxon>BOP clade</taxon>
        <taxon>Oryzoideae</taxon>
        <taxon>Oryzeae</taxon>
        <taxon>Oryzinae</taxon>
        <taxon>Oryza</taxon>
    </lineage>
</organism>
<evidence type="ECO:0000256" key="1">
    <source>
        <dbReference type="SAM" id="MobiDB-lite"/>
    </source>
</evidence>
<protein>
    <submittedName>
        <fullName evidence="2">Uncharacterized protein</fullName>
    </submittedName>
</protein>
<evidence type="ECO:0000313" key="2">
    <source>
        <dbReference type="EnsemblPlants" id="OMERI09G10310.2"/>
    </source>
</evidence>
<dbReference type="HOGENOM" id="CLU_2593868_0_0_1"/>
<evidence type="ECO:0000313" key="3">
    <source>
        <dbReference type="Proteomes" id="UP000008021"/>
    </source>
</evidence>
<dbReference type="EnsemblPlants" id="OMERI09G10310.2">
    <property type="protein sequence ID" value="OMERI09G10310.2"/>
    <property type="gene ID" value="OMERI09G10310"/>
</dbReference>
<feature type="compositionally biased region" description="Pro residues" evidence="1">
    <location>
        <begin position="22"/>
        <end position="31"/>
    </location>
</feature>
<sequence length="80" mass="8970">MATRNAATTSRMREARRDLPPKLRPPSPPPETQAAPRRRLAGSRVGPDPSTKDPNRQPQPLRGQWPVHRSWAIAMSPRSD</sequence>
<accession>A0A0E0ET09</accession>